<proteinExistence type="inferred from homology"/>
<dbReference type="EMBL" id="NHYE01001403">
    <property type="protein sequence ID" value="PPQ95955.1"/>
    <property type="molecule type" value="Genomic_DNA"/>
</dbReference>
<comment type="caution">
    <text evidence="14">The sequence shown here is derived from an EMBL/GenBank/DDBJ whole genome shotgun (WGS) entry which is preliminary data.</text>
</comment>
<protein>
    <recommendedName>
        <fullName evidence="4">ER membrane protein complex subunit 1</fullName>
    </recommendedName>
</protein>
<dbReference type="PANTHER" id="PTHR21573:SF0">
    <property type="entry name" value="ER MEMBRANE PROTEIN COMPLEX SUBUNIT 1"/>
    <property type="match status" value="1"/>
</dbReference>
<dbReference type="InterPro" id="IPR011047">
    <property type="entry name" value="Quinoprotein_ADH-like_sf"/>
</dbReference>
<dbReference type="STRING" id="231916.A0A409XYZ4"/>
<comment type="similarity">
    <text evidence="2">Belongs to the EMC1 family.</text>
</comment>
<keyword evidence="8" id="KW-1133">Transmembrane helix</keyword>
<dbReference type="PANTHER" id="PTHR21573">
    <property type="entry name" value="ER MEMBRANE PROTEIN COMPLEX SUBUNIT 1"/>
    <property type="match status" value="1"/>
</dbReference>
<evidence type="ECO:0000256" key="6">
    <source>
        <dbReference type="ARBA" id="ARBA00022729"/>
    </source>
</evidence>
<dbReference type="InterPro" id="IPR015943">
    <property type="entry name" value="WD40/YVTN_repeat-like_dom_sf"/>
</dbReference>
<evidence type="ECO:0000256" key="3">
    <source>
        <dbReference type="ARBA" id="ARBA00011276"/>
    </source>
</evidence>
<evidence type="ECO:0000259" key="12">
    <source>
        <dbReference type="Pfam" id="PF07774"/>
    </source>
</evidence>
<keyword evidence="9" id="KW-0472">Membrane</keyword>
<feature type="domain" description="EMC1 first beta-propeller" evidence="13">
    <location>
        <begin position="19"/>
        <end position="317"/>
    </location>
</feature>
<feature type="chain" id="PRO_5019456535" description="ER membrane protein complex subunit 1" evidence="11">
    <location>
        <begin position="20"/>
        <end position="978"/>
    </location>
</feature>
<dbReference type="InterPro" id="IPR058545">
    <property type="entry name" value="Beta-prop_EMC1_1st"/>
</dbReference>
<dbReference type="Pfam" id="PF07774">
    <property type="entry name" value="EMC1_C"/>
    <property type="match status" value="1"/>
</dbReference>
<evidence type="ECO:0000256" key="4">
    <source>
        <dbReference type="ARBA" id="ARBA00020824"/>
    </source>
</evidence>
<accession>A0A409XYZ4</accession>
<organism evidence="14 15">
    <name type="scientific">Gymnopilus dilepis</name>
    <dbReference type="NCBI Taxonomy" id="231916"/>
    <lineage>
        <taxon>Eukaryota</taxon>
        <taxon>Fungi</taxon>
        <taxon>Dikarya</taxon>
        <taxon>Basidiomycota</taxon>
        <taxon>Agaricomycotina</taxon>
        <taxon>Agaricomycetes</taxon>
        <taxon>Agaricomycetidae</taxon>
        <taxon>Agaricales</taxon>
        <taxon>Agaricineae</taxon>
        <taxon>Hymenogastraceae</taxon>
        <taxon>Gymnopilus</taxon>
    </lineage>
</organism>
<comment type="subunit">
    <text evidence="3">Component of the ER membrane protein complex (EMC).</text>
</comment>
<evidence type="ECO:0000256" key="11">
    <source>
        <dbReference type="SAM" id="SignalP"/>
    </source>
</evidence>
<keyword evidence="6 11" id="KW-0732">Signal</keyword>
<sequence>MRFLTTAASLISFCLGTWAIHESDVGVVDWHKHLVGVPLYGSTATAPAFHFIGNRSLIFSGTSSNVIAALDPINGSVVWRYVFDAEDPVTGYYKIEDTITTISGPGGATLRSFDALTGNLLLEKRLHKPELGALSTPISLGKHVTSLPNSKDLYILTNGCTVTSIDGTTGEVKWTWTSPDQGSLIIHSKLILTHDALFAVGIAKSTASYTIHVTSILPSTGEIINSANIPSKVEDPFTEFTVLTRSDVSKPVVLWLEKGTIGHVALTPTLKEKAKPIIMGDVFRKFTDIGLIDYGQVLLLKEDGSNVVLKLDADGRLANSKWEFEASLISAPDVAHTFGGGPDSQGNPYVARVRWSPNLDIAVDAESTSDLAIDSRILVTTSTGAVQLWDRGGLKWSREEALATVTLAEFVEIPERVASASPVTASEGFVARVARQILEARDFPQYAVNFVRRFITGSYASPTSSAAPTTSTSAQGISRDTFGFRQIIVAATGLGLGRVYGIDSSNGDIVWSRTLGLGWAAAVGGHIQPLKLYVTKTVSDGGDPEVVLVAQRRADNGLLDTVLFHLNALTGSDATRRSKDDAPLEGHDVIQGPLVESFLLNAEQKIVIFFDEYLQAYLYPDTSEAKEIFAAVAPTLSFPLRTSVEDRKRVIGHQIAVSKGHHKSLAHPTWSLALPPGEEVQMLLPRVRGPVASIGKVLGNRTTLYKYLNPRLFTVLTAAPARSMCGIYVLDSMKGTVVYHAEVKANLRGCNVKTSFVENWLVYHYFEGEVAGGTAGGAKGYRMVSVEFYEGQKVDEKTKSSEISSFSNDTINYHYYEKSFVFPYDISALATTSTKFGITTKDLIVATKNHRVQSFSRHMLNPRRPNRKTTAEEQEEYLVTYDPLLPNDPKRVISHHYDVAKAVKVVSAPALLESTSLVLAFGLDMFVTRVAPSNTFDVLSENFNKAQLVFTISGLLLAILITRPMVKRKSLREKWYTS</sequence>
<dbReference type="Pfam" id="PF25293">
    <property type="entry name" value="Beta-prop_EMC1_N"/>
    <property type="match status" value="1"/>
</dbReference>
<dbReference type="Gene3D" id="2.130.10.10">
    <property type="entry name" value="YVTN repeat-like/Quinoprotein amine dehydrogenase"/>
    <property type="match status" value="1"/>
</dbReference>
<dbReference type="SUPFAM" id="SSF50998">
    <property type="entry name" value="Quinoprotein alcohol dehydrogenase-like"/>
    <property type="match status" value="1"/>
</dbReference>
<dbReference type="SMART" id="SM00564">
    <property type="entry name" value="PQQ"/>
    <property type="match status" value="3"/>
</dbReference>
<dbReference type="InterPro" id="IPR026895">
    <property type="entry name" value="EMC1"/>
</dbReference>
<reference evidence="14 15" key="1">
    <citation type="journal article" date="2018" name="Evol. Lett.">
        <title>Horizontal gene cluster transfer increased hallucinogenic mushroom diversity.</title>
        <authorList>
            <person name="Reynolds H.T."/>
            <person name="Vijayakumar V."/>
            <person name="Gluck-Thaler E."/>
            <person name="Korotkin H.B."/>
            <person name="Matheny P.B."/>
            <person name="Slot J.C."/>
        </authorList>
    </citation>
    <scope>NUCLEOTIDE SEQUENCE [LARGE SCALE GENOMIC DNA]</scope>
    <source>
        <strain evidence="14 15">SRW20</strain>
    </source>
</reference>
<keyword evidence="15" id="KW-1185">Reference proteome</keyword>
<evidence type="ECO:0000256" key="9">
    <source>
        <dbReference type="ARBA" id="ARBA00023136"/>
    </source>
</evidence>
<evidence type="ECO:0000256" key="7">
    <source>
        <dbReference type="ARBA" id="ARBA00022824"/>
    </source>
</evidence>
<keyword evidence="10" id="KW-0325">Glycoprotein</keyword>
<feature type="signal peptide" evidence="11">
    <location>
        <begin position="1"/>
        <end position="19"/>
    </location>
</feature>
<keyword evidence="5" id="KW-0812">Transmembrane</keyword>
<dbReference type="AlphaFoldDB" id="A0A409XYZ4"/>
<evidence type="ECO:0000256" key="5">
    <source>
        <dbReference type="ARBA" id="ARBA00022692"/>
    </source>
</evidence>
<evidence type="ECO:0000313" key="15">
    <source>
        <dbReference type="Proteomes" id="UP000284706"/>
    </source>
</evidence>
<gene>
    <name evidence="14" type="ORF">CVT26_016121</name>
</gene>
<dbReference type="GO" id="GO:0072546">
    <property type="term" value="C:EMC complex"/>
    <property type="evidence" value="ECO:0007669"/>
    <property type="project" value="InterPro"/>
</dbReference>
<name>A0A409XYZ4_9AGAR</name>
<evidence type="ECO:0000256" key="10">
    <source>
        <dbReference type="ARBA" id="ARBA00023180"/>
    </source>
</evidence>
<dbReference type="InterPro" id="IPR011678">
    <property type="entry name" value="EMC1_C"/>
</dbReference>
<evidence type="ECO:0000256" key="1">
    <source>
        <dbReference type="ARBA" id="ARBA00004115"/>
    </source>
</evidence>
<evidence type="ECO:0000256" key="2">
    <source>
        <dbReference type="ARBA" id="ARBA00007904"/>
    </source>
</evidence>
<dbReference type="InParanoid" id="A0A409XYZ4"/>
<dbReference type="GO" id="GO:0034975">
    <property type="term" value="P:protein folding in endoplasmic reticulum"/>
    <property type="evidence" value="ECO:0007669"/>
    <property type="project" value="TreeGrafter"/>
</dbReference>
<feature type="domain" description="ER membrane protein complex subunit 1 C-terminal" evidence="12">
    <location>
        <begin position="758"/>
        <end position="975"/>
    </location>
</feature>
<dbReference type="OrthoDB" id="28092at2759"/>
<evidence type="ECO:0000313" key="14">
    <source>
        <dbReference type="EMBL" id="PPQ95955.1"/>
    </source>
</evidence>
<evidence type="ECO:0000259" key="13">
    <source>
        <dbReference type="Pfam" id="PF25293"/>
    </source>
</evidence>
<comment type="subcellular location">
    <subcellularLocation>
        <location evidence="1">Endoplasmic reticulum membrane</location>
        <topology evidence="1">Single-pass type I membrane protein</topology>
    </subcellularLocation>
</comment>
<evidence type="ECO:0000256" key="8">
    <source>
        <dbReference type="ARBA" id="ARBA00022989"/>
    </source>
</evidence>
<keyword evidence="7" id="KW-0256">Endoplasmic reticulum</keyword>
<dbReference type="Proteomes" id="UP000284706">
    <property type="component" value="Unassembled WGS sequence"/>
</dbReference>
<dbReference type="InterPro" id="IPR018391">
    <property type="entry name" value="PQQ_b-propeller_rpt"/>
</dbReference>